<dbReference type="EMBL" id="KZ348227">
    <property type="protein sequence ID" value="PIO66494.1"/>
    <property type="molecule type" value="Genomic_DNA"/>
</dbReference>
<gene>
    <name evidence="1" type="ORF">TELCIR_11793</name>
</gene>
<protein>
    <submittedName>
        <fullName evidence="1">Uncharacterized protein</fullName>
    </submittedName>
</protein>
<dbReference type="OrthoDB" id="5863927at2759"/>
<proteinExistence type="predicted"/>
<keyword evidence="2" id="KW-1185">Reference proteome</keyword>
<evidence type="ECO:0000313" key="1">
    <source>
        <dbReference type="EMBL" id="PIO66494.1"/>
    </source>
</evidence>
<evidence type="ECO:0000313" key="2">
    <source>
        <dbReference type="Proteomes" id="UP000230423"/>
    </source>
</evidence>
<reference evidence="1 2" key="1">
    <citation type="submission" date="2015-09" db="EMBL/GenBank/DDBJ databases">
        <title>Draft genome of the parasitic nematode Teladorsagia circumcincta isolate WARC Sus (inbred).</title>
        <authorList>
            <person name="Mitreva M."/>
        </authorList>
    </citation>
    <scope>NUCLEOTIDE SEQUENCE [LARGE SCALE GENOMIC DNA]</scope>
    <source>
        <strain evidence="1 2">S</strain>
    </source>
</reference>
<sequence length="118" mass="13183">MGIDLKLFSICSHADCKDCCASRGCFPLVEAVYELISRVRRISPSDVRMLANPQRSSDNALVDSVLVANNLVNIMLAASDEELFRRPPNVGALILASNDIDNYIRTHQSNSRQEDRQF</sequence>
<accession>A0A2G9U8G3</accession>
<name>A0A2G9U8G3_TELCI</name>
<dbReference type="Proteomes" id="UP000230423">
    <property type="component" value="Unassembled WGS sequence"/>
</dbReference>
<organism evidence="1 2">
    <name type="scientific">Teladorsagia circumcincta</name>
    <name type="common">Brown stomach worm</name>
    <name type="synonym">Ostertagia circumcincta</name>
    <dbReference type="NCBI Taxonomy" id="45464"/>
    <lineage>
        <taxon>Eukaryota</taxon>
        <taxon>Metazoa</taxon>
        <taxon>Ecdysozoa</taxon>
        <taxon>Nematoda</taxon>
        <taxon>Chromadorea</taxon>
        <taxon>Rhabditida</taxon>
        <taxon>Rhabditina</taxon>
        <taxon>Rhabditomorpha</taxon>
        <taxon>Strongyloidea</taxon>
        <taxon>Trichostrongylidae</taxon>
        <taxon>Teladorsagia</taxon>
    </lineage>
</organism>
<dbReference type="AlphaFoldDB" id="A0A2G9U8G3"/>